<keyword evidence="2" id="KW-1185">Reference proteome</keyword>
<protein>
    <submittedName>
        <fullName evidence="1">NAD(P)-dependent dehydrogenase, short-chain alcohol dehydrogenase family</fullName>
    </submittedName>
</protein>
<dbReference type="PRINTS" id="PR00081">
    <property type="entry name" value="GDHRDH"/>
</dbReference>
<reference evidence="1 2" key="1">
    <citation type="submission" date="2017-05" db="EMBL/GenBank/DDBJ databases">
        <authorList>
            <person name="Varghese N."/>
            <person name="Submissions S."/>
        </authorList>
    </citation>
    <scope>NUCLEOTIDE SEQUENCE [LARGE SCALE GENOMIC DNA]</scope>
    <source>
        <strain evidence="1 2">DSM 28009</strain>
    </source>
</reference>
<dbReference type="Proteomes" id="UP000319555">
    <property type="component" value="Unassembled WGS sequence"/>
</dbReference>
<evidence type="ECO:0000313" key="1">
    <source>
        <dbReference type="EMBL" id="SMO95526.1"/>
    </source>
</evidence>
<dbReference type="AlphaFoldDB" id="A0A521FHC5"/>
<dbReference type="InterPro" id="IPR002347">
    <property type="entry name" value="SDR_fam"/>
</dbReference>
<gene>
    <name evidence="1" type="ORF">SAMN06265380_12413</name>
</gene>
<dbReference type="Pfam" id="PF00106">
    <property type="entry name" value="adh_short"/>
    <property type="match status" value="1"/>
</dbReference>
<accession>A0A521FHC5</accession>
<name>A0A521FHC5_9RHOB</name>
<dbReference type="InterPro" id="IPR036291">
    <property type="entry name" value="NAD(P)-bd_dom_sf"/>
</dbReference>
<dbReference type="SUPFAM" id="SSF51735">
    <property type="entry name" value="NAD(P)-binding Rossmann-fold domains"/>
    <property type="match status" value="1"/>
</dbReference>
<dbReference type="RefSeq" id="WP_142640374.1">
    <property type="nucleotide sequence ID" value="NZ_CANLVA010000024.1"/>
</dbReference>
<evidence type="ECO:0000313" key="2">
    <source>
        <dbReference type="Proteomes" id="UP000319555"/>
    </source>
</evidence>
<dbReference type="OrthoDB" id="5513072at2"/>
<dbReference type="EMBL" id="FXTE01000024">
    <property type="protein sequence ID" value="SMO95526.1"/>
    <property type="molecule type" value="Genomic_DNA"/>
</dbReference>
<organism evidence="1 2">
    <name type="scientific">Ruegeria faecimaris</name>
    <dbReference type="NCBI Taxonomy" id="686389"/>
    <lineage>
        <taxon>Bacteria</taxon>
        <taxon>Pseudomonadati</taxon>
        <taxon>Pseudomonadota</taxon>
        <taxon>Alphaproteobacteria</taxon>
        <taxon>Rhodobacterales</taxon>
        <taxon>Roseobacteraceae</taxon>
        <taxon>Ruegeria</taxon>
    </lineage>
</organism>
<proteinExistence type="predicted"/>
<dbReference type="Gene3D" id="3.40.50.720">
    <property type="entry name" value="NAD(P)-binding Rossmann-like Domain"/>
    <property type="match status" value="1"/>
</dbReference>
<dbReference type="PANTHER" id="PTHR43431">
    <property type="entry name" value="OXIDOREDUCTASE, SHORT CHAIN DEHYDROGENASE/REDUCTASE FAMILY (AFU_ORTHOLOGUE AFUA_5G14000)"/>
    <property type="match status" value="1"/>
</dbReference>
<sequence length="227" mass="24220">MSVEKPLVLVAGAGAGLGQSLLSRFTKDGFAAVGLGRTQPETVIGQFFEMDLTDESAVPSLLAQVIAEHGPPKVVIHNTSELIIAPFAETRLADYQRTWGSMVQSAILLAQSTLQPMVRAGGGTFIVSGATASLRGGTRFSAFASAKFALRGLTQSLAREYQPAGVHVCHAILDGIIDTARSRDLHNLDPGKMMKPEDIAEAYCSLARQPKSTWTHELDLRPASEGF</sequence>
<dbReference type="PANTHER" id="PTHR43431:SF7">
    <property type="entry name" value="OXIDOREDUCTASE, SHORT CHAIN DEHYDROGENASE_REDUCTASE FAMILY (AFU_ORTHOLOGUE AFUA_5G14000)"/>
    <property type="match status" value="1"/>
</dbReference>